<feature type="transmembrane region" description="Helical" evidence="2">
    <location>
        <begin position="79"/>
        <end position="97"/>
    </location>
</feature>
<keyword evidence="4" id="KW-1185">Reference proteome</keyword>
<keyword evidence="2" id="KW-1133">Transmembrane helix</keyword>
<name>A0A8I5NQI2_PAPAN</name>
<keyword evidence="2" id="KW-0812">Transmembrane</keyword>
<dbReference type="Ensembl" id="ENSPANT00000066580.1">
    <property type="protein sequence ID" value="ENSPANP00000056319.1"/>
    <property type="gene ID" value="ENSPANG00000046393.1"/>
</dbReference>
<feature type="compositionally biased region" description="Basic and acidic residues" evidence="1">
    <location>
        <begin position="23"/>
        <end position="32"/>
    </location>
</feature>
<dbReference type="PANTHER" id="PTHR12138:SF162">
    <property type="entry name" value="CHROMOSOME UNDETERMINED SCAFFOLD_275, WHOLE GENOME SHOTGUN SEQUENCE"/>
    <property type="match status" value="1"/>
</dbReference>
<dbReference type="PRINTS" id="PR02045">
    <property type="entry name" value="F138DOMAIN"/>
</dbReference>
<proteinExistence type="predicted"/>
<reference evidence="3 4" key="1">
    <citation type="submission" date="2012-03" db="EMBL/GenBank/DDBJ databases">
        <title>Whole Genome Assembly of Papio anubis.</title>
        <authorList>
            <person name="Liu Y.L."/>
            <person name="Abraham K.A."/>
            <person name="Akbar H.A."/>
            <person name="Ali S.A."/>
            <person name="Anosike U.A."/>
            <person name="Aqrawi P.A."/>
            <person name="Arias F.A."/>
            <person name="Attaway T.A."/>
            <person name="Awwad R.A."/>
            <person name="Babu C.B."/>
            <person name="Bandaranaike D.B."/>
            <person name="Battles P.B."/>
            <person name="Bell A.B."/>
            <person name="Beltran B.B."/>
            <person name="Berhane-Mersha D.B."/>
            <person name="Bess C.B."/>
            <person name="Bickham C.B."/>
            <person name="Bolden T.B."/>
            <person name="Carter K.C."/>
            <person name="Chau D.C."/>
            <person name="Chavez A.C."/>
            <person name="Clerc-Blankenburg K.C."/>
            <person name="Coyle M.C."/>
            <person name="Dao M.D."/>
            <person name="Davila M.L.D."/>
            <person name="Davy-Carroll L.D."/>
            <person name="Denson S.D."/>
            <person name="Dinh H.D."/>
            <person name="Fernandez S.F."/>
            <person name="Fernando P.F."/>
            <person name="Forbes L.F."/>
            <person name="Francis C.F."/>
            <person name="Francisco L.F."/>
            <person name="Fu Q.F."/>
            <person name="Garcia-Iii R.G."/>
            <person name="Garrett T.G."/>
            <person name="Gross S.G."/>
            <person name="Gubbala S.G."/>
            <person name="Hirani K.H."/>
            <person name="Hogues M.H."/>
            <person name="Hollins B.H."/>
            <person name="Jackson L.J."/>
            <person name="Javaid M.J."/>
            <person name="Jhangiani S.J."/>
            <person name="Johnson A.J."/>
            <person name="Johnson B.J."/>
            <person name="Jones J.J."/>
            <person name="Joshi V.J."/>
            <person name="Kalu J.K."/>
            <person name="Khan N.K."/>
            <person name="Korchina V.K."/>
            <person name="Kovar C.K."/>
            <person name="Lago L.L."/>
            <person name="Lara F.L."/>
            <person name="Le T.-K.L."/>
            <person name="Lee S.L."/>
            <person name="Legall-Iii F.L."/>
            <person name="Lemon S.L."/>
            <person name="Liu J.L."/>
            <person name="Liu Y.-S.L."/>
            <person name="Liyanage D.L."/>
            <person name="Lopez J.L."/>
            <person name="Lorensuhewa L.L."/>
            <person name="Mata R.M."/>
            <person name="Mathew T.M."/>
            <person name="Mercado C.M."/>
            <person name="Mercado I.M."/>
            <person name="Morales K.M."/>
            <person name="Morgan M.M."/>
            <person name="Munidasa M.M."/>
            <person name="Ngo D.N."/>
            <person name="Nguyen L.N."/>
            <person name="Nguyen T.N."/>
            <person name="Nguyen N.N."/>
            <person name="Obregon M.O."/>
            <person name="Okwuonu G.O."/>
            <person name="Ongeri F.O."/>
            <person name="Onwere C.O."/>
            <person name="Osifeso I.O."/>
            <person name="Parra A.P."/>
            <person name="Patil S.P."/>
            <person name="Perez A.P."/>
            <person name="Perez Y.P."/>
            <person name="Pham C.P."/>
            <person name="Pu L.-L.P."/>
            <person name="Puazo M.P."/>
            <person name="Quiroz J.Q."/>
            <person name="Rouhana J.R."/>
            <person name="Ruiz M.R."/>
            <person name="Ruiz S.-J.R."/>
            <person name="Saada N.S."/>
            <person name="Santibanez J.S."/>
            <person name="Scheel M.S."/>
            <person name="Schneider B.S."/>
            <person name="Simmons D.S."/>
            <person name="Sisson I.S."/>
            <person name="Tang L.-Y.T."/>
            <person name="Thornton R.T."/>
            <person name="Tisius J.T."/>
            <person name="Toledanes G.T."/>
            <person name="Trejos Z.T."/>
            <person name="Usmani K.U."/>
            <person name="Varghese R.V."/>
            <person name="Vattathil S.V."/>
            <person name="Vee V.V."/>
            <person name="Walker D.W."/>
            <person name="Weissenberger G.W."/>
            <person name="White C.W."/>
            <person name="Williams A.W."/>
            <person name="Woodworth J.W."/>
            <person name="Wright R.W."/>
            <person name="Zhu Y.Z."/>
            <person name="Han Y.H."/>
            <person name="Newsham I.N."/>
            <person name="Nazareth L.N."/>
            <person name="Worley K.W."/>
            <person name="Muzny D.M."/>
            <person name="Rogers J.R."/>
            <person name="Gibbs R.G."/>
        </authorList>
    </citation>
    <scope>NUCLEOTIDE SEQUENCE [LARGE SCALE GENOMIC DNA]</scope>
</reference>
<feature type="region of interest" description="Disordered" evidence="1">
    <location>
        <begin position="1"/>
        <end position="32"/>
    </location>
</feature>
<sequence length="220" mass="25467">SRHCPPAWQQSETPSQKKKKERKEKEKERKEKERNYTSIKLFLKTHQHIGGFQYCSKQLTFSTCLLVSKHYFKHATCDFAQFNSFIFFLSFFFFFFFETESCLSPRLECSYMILAHCNIRLLGSSHSPASASPVAGITGIHHYAQLIFVFLVETGFHHVGSPPTSASQSARITGVSHRPRAVFQKLKSFKCHFHYFFHNGYLPPVQSIVNLTFLFKSTCF</sequence>
<keyword evidence="2" id="KW-0472">Membrane</keyword>
<protein>
    <submittedName>
        <fullName evidence="3">Uncharacterized protein</fullName>
    </submittedName>
</protein>
<evidence type="ECO:0000313" key="3">
    <source>
        <dbReference type="Ensembl" id="ENSPANP00000056319.1"/>
    </source>
</evidence>
<evidence type="ECO:0000313" key="4">
    <source>
        <dbReference type="Proteomes" id="UP000028761"/>
    </source>
</evidence>
<evidence type="ECO:0000256" key="2">
    <source>
        <dbReference type="SAM" id="Phobius"/>
    </source>
</evidence>
<reference evidence="3" key="2">
    <citation type="submission" date="2025-08" db="UniProtKB">
        <authorList>
            <consortium name="Ensembl"/>
        </authorList>
    </citation>
    <scope>IDENTIFICATION</scope>
</reference>
<accession>A0A8I5NQI2</accession>
<dbReference type="PANTHER" id="PTHR12138">
    <property type="entry name" value="PRIMATE-EXPANDED PROTEIN FAMILY"/>
    <property type="match status" value="1"/>
</dbReference>
<dbReference type="AlphaFoldDB" id="A0A8I5NQI2"/>
<dbReference type="GeneTree" id="ENSGT01150000286943"/>
<evidence type="ECO:0000256" key="1">
    <source>
        <dbReference type="SAM" id="MobiDB-lite"/>
    </source>
</evidence>
<organism evidence="3 4">
    <name type="scientific">Papio anubis</name>
    <name type="common">Olive baboon</name>
    <dbReference type="NCBI Taxonomy" id="9555"/>
    <lineage>
        <taxon>Eukaryota</taxon>
        <taxon>Metazoa</taxon>
        <taxon>Chordata</taxon>
        <taxon>Craniata</taxon>
        <taxon>Vertebrata</taxon>
        <taxon>Euteleostomi</taxon>
        <taxon>Mammalia</taxon>
        <taxon>Eutheria</taxon>
        <taxon>Euarchontoglires</taxon>
        <taxon>Primates</taxon>
        <taxon>Haplorrhini</taxon>
        <taxon>Catarrhini</taxon>
        <taxon>Cercopithecidae</taxon>
        <taxon>Cercopithecinae</taxon>
        <taxon>Papio</taxon>
    </lineage>
</organism>
<reference evidence="3" key="3">
    <citation type="submission" date="2025-09" db="UniProtKB">
        <authorList>
            <consortium name="Ensembl"/>
        </authorList>
    </citation>
    <scope>IDENTIFICATION</scope>
</reference>
<dbReference type="Proteomes" id="UP000028761">
    <property type="component" value="Chromosome 12"/>
</dbReference>